<reference evidence="2" key="1">
    <citation type="submission" date="2016-01" db="EMBL/GenBank/DDBJ databases">
        <authorList>
            <person name="Peeters C."/>
        </authorList>
    </citation>
    <scope>NUCLEOTIDE SEQUENCE</scope>
    <source>
        <strain evidence="2">LMG 29321</strain>
    </source>
</reference>
<dbReference type="GO" id="GO:0006313">
    <property type="term" value="P:DNA transposition"/>
    <property type="evidence" value="ECO:0007669"/>
    <property type="project" value="InterPro"/>
</dbReference>
<evidence type="ECO:0000313" key="2">
    <source>
        <dbReference type="EMBL" id="SAL06183.1"/>
    </source>
</evidence>
<evidence type="ECO:0000313" key="3">
    <source>
        <dbReference type="Proteomes" id="UP000071859"/>
    </source>
</evidence>
<accession>A0A158EHB4</accession>
<dbReference type="Proteomes" id="UP000071859">
    <property type="component" value="Unassembled WGS sequence"/>
</dbReference>
<keyword evidence="3" id="KW-1185">Reference proteome</keyword>
<gene>
    <name evidence="2" type="ORF">AWB78_07922</name>
</gene>
<dbReference type="InterPro" id="IPR047650">
    <property type="entry name" value="Transpos_IS110"/>
</dbReference>
<dbReference type="Pfam" id="PF02371">
    <property type="entry name" value="Transposase_20"/>
    <property type="match status" value="1"/>
</dbReference>
<dbReference type="GO" id="GO:0004803">
    <property type="term" value="F:transposase activity"/>
    <property type="evidence" value="ECO:0007669"/>
    <property type="project" value="InterPro"/>
</dbReference>
<organism evidence="2 3">
    <name type="scientific">Caballeronia calidae</name>
    <dbReference type="NCBI Taxonomy" id="1777139"/>
    <lineage>
        <taxon>Bacteria</taxon>
        <taxon>Pseudomonadati</taxon>
        <taxon>Pseudomonadota</taxon>
        <taxon>Betaproteobacteria</taxon>
        <taxon>Burkholderiales</taxon>
        <taxon>Burkholderiaceae</taxon>
        <taxon>Caballeronia</taxon>
    </lineage>
</organism>
<evidence type="ECO:0000259" key="1">
    <source>
        <dbReference type="Pfam" id="PF02371"/>
    </source>
</evidence>
<dbReference type="EMBL" id="FCOX02000104">
    <property type="protein sequence ID" value="SAL06183.1"/>
    <property type="molecule type" value="Genomic_DNA"/>
</dbReference>
<name>A0A158EHB4_9BURK</name>
<protein>
    <submittedName>
        <fullName evidence="2">Transposase</fullName>
    </submittedName>
</protein>
<feature type="domain" description="Transposase IS116/IS110/IS902 C-terminal" evidence="1">
    <location>
        <begin position="10"/>
        <end position="82"/>
    </location>
</feature>
<proteinExistence type="predicted"/>
<sequence length="108" mass="12027">MFAEEGFIFPGIGPLVATALFSGVGDPLQFKNGRQFAAWLGLTPTQRSSGGKSKLGGITKHGDTYLRTLLVQGARAVMRFVGRRDDRHSCWIMSLWRPDEGRYIRKRG</sequence>
<dbReference type="PANTHER" id="PTHR33055:SF3">
    <property type="entry name" value="PUTATIVE TRANSPOSASE FOR IS117-RELATED"/>
    <property type="match status" value="1"/>
</dbReference>
<dbReference type="PANTHER" id="PTHR33055">
    <property type="entry name" value="TRANSPOSASE FOR INSERTION SEQUENCE ELEMENT IS1111A"/>
    <property type="match status" value="1"/>
</dbReference>
<dbReference type="GO" id="GO:0003677">
    <property type="term" value="F:DNA binding"/>
    <property type="evidence" value="ECO:0007669"/>
    <property type="project" value="InterPro"/>
</dbReference>
<comment type="caution">
    <text evidence="2">The sequence shown here is derived from an EMBL/GenBank/DDBJ whole genome shotgun (WGS) entry which is preliminary data.</text>
</comment>
<dbReference type="InterPro" id="IPR003346">
    <property type="entry name" value="Transposase_20"/>
</dbReference>
<dbReference type="AlphaFoldDB" id="A0A158EHB4"/>